<accession>A0A2S5KL34</accession>
<dbReference type="Proteomes" id="UP000238196">
    <property type="component" value="Unassembled WGS sequence"/>
</dbReference>
<evidence type="ECO:0000259" key="2">
    <source>
        <dbReference type="Pfam" id="PF11740"/>
    </source>
</evidence>
<gene>
    <name evidence="3" type="ORF">C4K68_22635</name>
</gene>
<reference evidence="3 4" key="1">
    <citation type="submission" date="2018-02" db="EMBL/GenBank/DDBJ databases">
        <title>novel marine gammaproteobacteria from coastal saline agro ecosystem.</title>
        <authorList>
            <person name="Krishnan R."/>
            <person name="Ramesh Kumar N."/>
        </authorList>
    </citation>
    <scope>NUCLEOTIDE SEQUENCE [LARGE SCALE GENOMIC DNA]</scope>
    <source>
        <strain evidence="3 4">228</strain>
    </source>
</reference>
<comment type="caution">
    <text evidence="3">The sequence shown here is derived from an EMBL/GenBank/DDBJ whole genome shotgun (WGS) entry which is preliminary data.</text>
</comment>
<evidence type="ECO:0000313" key="4">
    <source>
        <dbReference type="Proteomes" id="UP000238196"/>
    </source>
</evidence>
<protein>
    <recommendedName>
        <fullName evidence="2">KfrA N-terminal DNA-binding domain-containing protein</fullName>
    </recommendedName>
</protein>
<name>A0A2S5KL34_9PROT</name>
<dbReference type="Gene3D" id="1.10.287.1490">
    <property type="match status" value="1"/>
</dbReference>
<evidence type="ECO:0000313" key="3">
    <source>
        <dbReference type="EMBL" id="PPC75026.1"/>
    </source>
</evidence>
<dbReference type="InterPro" id="IPR021104">
    <property type="entry name" value="KfrA_DNA-bd_N"/>
</dbReference>
<dbReference type="AlphaFoldDB" id="A0A2S5KL34"/>
<keyword evidence="1" id="KW-0175">Coiled coil</keyword>
<dbReference type="EMBL" id="PRLP01000112">
    <property type="protein sequence ID" value="PPC75026.1"/>
    <property type="molecule type" value="Genomic_DNA"/>
</dbReference>
<dbReference type="SUPFAM" id="SSF57997">
    <property type="entry name" value="Tropomyosin"/>
    <property type="match status" value="1"/>
</dbReference>
<feature type="coiled-coil region" evidence="1">
    <location>
        <begin position="139"/>
        <end position="236"/>
    </location>
</feature>
<feature type="domain" description="KfrA N-terminal DNA-binding" evidence="2">
    <location>
        <begin position="52"/>
        <end position="152"/>
    </location>
</feature>
<dbReference type="Pfam" id="PF11740">
    <property type="entry name" value="KfrA_N"/>
    <property type="match status" value="1"/>
</dbReference>
<organism evidence="3 4">
    <name type="scientific">Proteobacteria bacterium 228</name>
    <dbReference type="NCBI Taxonomy" id="2083153"/>
    <lineage>
        <taxon>Bacteria</taxon>
        <taxon>Pseudomonadati</taxon>
        <taxon>Pseudomonadota</taxon>
    </lineage>
</organism>
<proteinExistence type="predicted"/>
<sequence>MPDHTVSHDTATTYAVDESILKITSSEAAQKYISDQNVSIERQIALAMDFLVLNKGQRGTVTEVTELTGLRVNRNTVAEHMKQWYTHLRFRQFTSTGIPEVLVTAFADLWSQAQSTAANRFEDDKQRLEQAAGAAIQARIEIEQRLKSAEADIESLQKRSSELDVENQKLSEKLAETQQLLNSARSESMHLTKDNERLEAASEHNRTEMKLLQDKLSQAEKALAVKDAQIARLEATNLGLETTLTAKDDTIAALRSSSK</sequence>
<evidence type="ECO:0000256" key="1">
    <source>
        <dbReference type="SAM" id="Coils"/>
    </source>
</evidence>